<keyword evidence="1" id="KW-0175">Coiled coil</keyword>
<evidence type="ECO:0000313" key="3">
    <source>
        <dbReference type="Proteomes" id="UP000292052"/>
    </source>
</evidence>
<dbReference type="InterPro" id="IPR012677">
    <property type="entry name" value="Nucleotide-bd_a/b_plait_sf"/>
</dbReference>
<dbReference type="PANTHER" id="PTHR21678:SF0">
    <property type="entry name" value="C3H1-TYPE DOMAIN-CONTAINING PROTEIN"/>
    <property type="match status" value="1"/>
</dbReference>
<dbReference type="GO" id="GO:0003676">
    <property type="term" value="F:nucleic acid binding"/>
    <property type="evidence" value="ECO:0007669"/>
    <property type="project" value="InterPro"/>
</dbReference>
<evidence type="ECO:0000313" key="2">
    <source>
        <dbReference type="EMBL" id="RZC34009.1"/>
    </source>
</evidence>
<dbReference type="Gene3D" id="3.30.70.330">
    <property type="match status" value="1"/>
</dbReference>
<protein>
    <recommendedName>
        <fullName evidence="4">Coiled-coil domain-containing protein R3HCC1L</fullName>
    </recommendedName>
</protein>
<feature type="coiled-coil region" evidence="1">
    <location>
        <begin position="278"/>
        <end position="305"/>
    </location>
</feature>
<proteinExistence type="predicted"/>
<feature type="non-terminal residue" evidence="2">
    <location>
        <position position="512"/>
    </location>
</feature>
<dbReference type="Proteomes" id="UP000292052">
    <property type="component" value="Unassembled WGS sequence"/>
</dbReference>
<dbReference type="OrthoDB" id="5418203at2759"/>
<evidence type="ECO:0008006" key="4">
    <source>
        <dbReference type="Google" id="ProtNLM"/>
    </source>
</evidence>
<comment type="caution">
    <text evidence="2">The sequence shown here is derived from an EMBL/GenBank/DDBJ whole genome shotgun (WGS) entry which is preliminary data.</text>
</comment>
<name>A0A482VNH2_ASBVE</name>
<reference evidence="2 3" key="1">
    <citation type="submission" date="2017-03" db="EMBL/GenBank/DDBJ databases">
        <title>Genome of the blue death feigning beetle - Asbolus verrucosus.</title>
        <authorList>
            <person name="Rider S.D."/>
        </authorList>
    </citation>
    <scope>NUCLEOTIDE SEQUENCE [LARGE SCALE GENOMIC DNA]</scope>
    <source>
        <strain evidence="2">Butters</strain>
        <tissue evidence="2">Head and leg muscle</tissue>
    </source>
</reference>
<dbReference type="PANTHER" id="PTHR21678">
    <property type="entry name" value="GROWTH INHIBITION AND DIFFERENTIATION RELATED PROTEIN 88"/>
    <property type="match status" value="1"/>
</dbReference>
<dbReference type="EMBL" id="QDEB01083776">
    <property type="protein sequence ID" value="RZC34009.1"/>
    <property type="molecule type" value="Genomic_DNA"/>
</dbReference>
<sequence length="512" mass="58871">VLVFPTLGPIYLKALRYQARIFDLAVFNVTSASGRFKSLAVCHKDNLKKTTQPKEETMSELSLSKRKRPERQLYVPPAQRGARSFKYNCFVKIYDNFHFLSNINWKLNCFRCFKRTFDEHCKSYPIFDFNTNDVIVAEKPTAVLVNNELSDFEKSMYELQEFENSVYRIECDKICDESENGFIIDLSPLELGHFFIISVEESDYFYECQEKHDAALCCANTKKELETSKQIEKLNISAIKSESEKQTVEITNANQPCEVDVDKNGTIETRKSSTDIVKNQINMNKKKVSNNKHEQEKEIMRMTKEYINRKTRPIMKYVDDTNDTLKLSKNDSVNNWEDLFDDNGQIQENLLTEIVDKVGDDITIVKASEDYTAYTNKPPEDLEHVVELYNFPASLETHDLVQAFSDINSDAMYIKWVDDTHALLVLGSLSQAQKAMNMGNPLIKVRPMTAASAISMDVANKSDLKPAMKRPPTNLQTARRLITTHLGTKSKLTKEQIAKEKQDLKNARGDWM</sequence>
<dbReference type="AlphaFoldDB" id="A0A482VNH2"/>
<keyword evidence="3" id="KW-1185">Reference proteome</keyword>
<accession>A0A482VNH2</accession>
<dbReference type="SUPFAM" id="SSF54928">
    <property type="entry name" value="RNA-binding domain, RBD"/>
    <property type="match status" value="1"/>
</dbReference>
<organism evidence="2 3">
    <name type="scientific">Asbolus verrucosus</name>
    <name type="common">Desert ironclad beetle</name>
    <dbReference type="NCBI Taxonomy" id="1661398"/>
    <lineage>
        <taxon>Eukaryota</taxon>
        <taxon>Metazoa</taxon>
        <taxon>Ecdysozoa</taxon>
        <taxon>Arthropoda</taxon>
        <taxon>Hexapoda</taxon>
        <taxon>Insecta</taxon>
        <taxon>Pterygota</taxon>
        <taxon>Neoptera</taxon>
        <taxon>Endopterygota</taxon>
        <taxon>Coleoptera</taxon>
        <taxon>Polyphaga</taxon>
        <taxon>Cucujiformia</taxon>
        <taxon>Tenebrionidae</taxon>
        <taxon>Pimeliinae</taxon>
        <taxon>Asbolus</taxon>
    </lineage>
</organism>
<dbReference type="InterPro" id="IPR039884">
    <property type="entry name" value="R3HC1/R3HCL"/>
</dbReference>
<dbReference type="InterPro" id="IPR035979">
    <property type="entry name" value="RBD_domain_sf"/>
</dbReference>
<gene>
    <name evidence="2" type="ORF">BDFB_000851</name>
</gene>
<evidence type="ECO:0000256" key="1">
    <source>
        <dbReference type="SAM" id="Coils"/>
    </source>
</evidence>
<feature type="non-terminal residue" evidence="2">
    <location>
        <position position="1"/>
    </location>
</feature>